<evidence type="ECO:0000256" key="5">
    <source>
        <dbReference type="ARBA" id="ARBA00034115"/>
    </source>
</evidence>
<comment type="pathway">
    <text evidence="5">Amine and polyamine biosynthesis; putrescine biosynthesis via L-ornithine pathway; putrescine from L-ornithine: step 1/1.</text>
</comment>
<dbReference type="GO" id="GO:0005737">
    <property type="term" value="C:cytoplasm"/>
    <property type="evidence" value="ECO:0007669"/>
    <property type="project" value="TreeGrafter"/>
</dbReference>
<dbReference type="InterPro" id="IPR022644">
    <property type="entry name" value="De-COase2_N"/>
</dbReference>
<feature type="modified residue" description="N6-(pyridoxal phosphate)lysine" evidence="8">
    <location>
        <position position="91"/>
    </location>
</feature>
<dbReference type="GO" id="GO:0033387">
    <property type="term" value="P:putrescine biosynthetic process from arginine, via ornithine"/>
    <property type="evidence" value="ECO:0007669"/>
    <property type="project" value="TreeGrafter"/>
</dbReference>
<dbReference type="InterPro" id="IPR009006">
    <property type="entry name" value="Ala_racemase/Decarboxylase_C"/>
</dbReference>
<dbReference type="EMBL" id="BBIO01000004">
    <property type="protein sequence ID" value="GAK44579.1"/>
    <property type="molecule type" value="Genomic_DNA"/>
</dbReference>
<evidence type="ECO:0000256" key="3">
    <source>
        <dbReference type="ARBA" id="ARBA00022898"/>
    </source>
</evidence>
<dbReference type="Gene3D" id="3.20.20.10">
    <property type="entry name" value="Alanine racemase"/>
    <property type="match status" value="1"/>
</dbReference>
<dbReference type="PROSITE" id="PS00878">
    <property type="entry name" value="ODR_DC_2_1"/>
    <property type="match status" value="1"/>
</dbReference>
<feature type="domain" description="Orn/DAP/Arg decarboxylase 2 N-terminal" evidence="9">
    <location>
        <begin position="70"/>
        <end position="303"/>
    </location>
</feature>
<dbReference type="FunFam" id="2.40.37.10:FF:000004">
    <property type="entry name" value="Ornithine decarboxylase"/>
    <property type="match status" value="1"/>
</dbReference>
<gene>
    <name evidence="10" type="ORF">M2A_1078</name>
</gene>
<dbReference type="CDD" id="cd00622">
    <property type="entry name" value="PLPDE_III_ODC"/>
    <property type="match status" value="1"/>
</dbReference>
<dbReference type="PRINTS" id="PR01179">
    <property type="entry name" value="ODADCRBXLASE"/>
</dbReference>
<dbReference type="FunFam" id="3.20.20.10:FF:000008">
    <property type="entry name" value="Ornithine decarboxylase"/>
    <property type="match status" value="1"/>
</dbReference>
<evidence type="ECO:0000259" key="9">
    <source>
        <dbReference type="Pfam" id="PF02784"/>
    </source>
</evidence>
<evidence type="ECO:0000256" key="7">
    <source>
        <dbReference type="ARBA" id="ARBA00049127"/>
    </source>
</evidence>
<keyword evidence="3 8" id="KW-0663">Pyridoxal phosphate</keyword>
<dbReference type="EC" id="4.1.1.17" evidence="6"/>
<dbReference type="SUPFAM" id="SSF50621">
    <property type="entry name" value="Alanine racemase C-terminal domain-like"/>
    <property type="match status" value="1"/>
</dbReference>
<evidence type="ECO:0000256" key="4">
    <source>
        <dbReference type="ARBA" id="ARBA00023239"/>
    </source>
</evidence>
<sequence>MSPTAEGEAVLRPDSTYIDIEHDLDAEVVNLFGAYAAAGGKEPILSAKVDHYLASHVHDEAVLVVDLDIISSTYEGLRQALPETEVFYAVKANPAEEVIGRLEAHGSNFDVASPAEIDLCLNAGADPSRISYGNPIKKLRDIAYAYEKGVRLYAFDSEAELLKLAQAAPGAQVFCRLLMTDSAGADWPLSHKFGCPDEEAVRLLRRAADLGMDPIGVSFHVGSQQVYLAQWENAIARAARVFEALERSGIRLTLMNLGGGFPARYQRDVPALMEYGRIIRAAVEKEFGDDWPRLIIEPGRGLVGDAGVIQSEVVLISTKGSADSRRWVFLDIGKFSGLAETMDEAIKYRLRTAHDGTATGPVVIAGPTCDSADVLYDKADYHLPLALNIGDKVHILSTGAYTSSYSAVNFNGFPPLRTICL</sequence>
<comment type="catalytic activity">
    <reaction evidence="7">
        <text>L-ornithine + H(+) = putrescine + CO2</text>
        <dbReference type="Rhea" id="RHEA:22964"/>
        <dbReference type="ChEBI" id="CHEBI:15378"/>
        <dbReference type="ChEBI" id="CHEBI:16526"/>
        <dbReference type="ChEBI" id="CHEBI:46911"/>
        <dbReference type="ChEBI" id="CHEBI:326268"/>
        <dbReference type="EC" id="4.1.1.17"/>
    </reaction>
</comment>
<keyword evidence="4" id="KW-0456">Lyase</keyword>
<dbReference type="PRINTS" id="PR01182">
    <property type="entry name" value="ORNDCRBXLASE"/>
</dbReference>
<accession>A0A081B961</accession>
<evidence type="ECO:0000313" key="10">
    <source>
        <dbReference type="EMBL" id="GAK44579.1"/>
    </source>
</evidence>
<name>A0A081B961_9HYPH</name>
<dbReference type="PANTHER" id="PTHR11482">
    <property type="entry name" value="ARGININE/DIAMINOPIMELATE/ORNITHINE DECARBOXYLASE"/>
    <property type="match status" value="1"/>
</dbReference>
<comment type="cofactor">
    <cofactor evidence="1 8">
        <name>pyridoxal 5'-phosphate</name>
        <dbReference type="ChEBI" id="CHEBI:597326"/>
    </cofactor>
</comment>
<evidence type="ECO:0000256" key="1">
    <source>
        <dbReference type="ARBA" id="ARBA00001933"/>
    </source>
</evidence>
<protein>
    <recommendedName>
        <fullName evidence="6">ornithine decarboxylase</fullName>
        <ecNumber evidence="6">4.1.1.17</ecNumber>
    </recommendedName>
</protein>
<feature type="active site" description="Proton donor" evidence="8">
    <location>
        <position position="369"/>
    </location>
</feature>
<evidence type="ECO:0000313" key="11">
    <source>
        <dbReference type="Proteomes" id="UP000028702"/>
    </source>
</evidence>
<evidence type="ECO:0000256" key="2">
    <source>
        <dbReference type="ARBA" id="ARBA00008872"/>
    </source>
</evidence>
<comment type="similarity">
    <text evidence="2">Belongs to the Orn/Lys/Arg decarboxylase class-II family.</text>
</comment>
<dbReference type="STRING" id="1333998.M2A_1078"/>
<dbReference type="SUPFAM" id="SSF51419">
    <property type="entry name" value="PLP-binding barrel"/>
    <property type="match status" value="1"/>
</dbReference>
<proteinExistence type="inferred from homology"/>
<dbReference type="InterPro" id="IPR029066">
    <property type="entry name" value="PLP-binding_barrel"/>
</dbReference>
<dbReference type="InterPro" id="IPR000183">
    <property type="entry name" value="Orn/DAP/Arg_de-COase"/>
</dbReference>
<reference evidence="10 11" key="1">
    <citation type="submission" date="2014-07" db="EMBL/GenBank/DDBJ databases">
        <title>Tepidicaulis marinum gen. nov., sp. nov., a novel marine bacterium denitrifying nitrate to nitrous oxide strictly under microaerobic conditions.</title>
        <authorList>
            <person name="Takeuchi M."/>
            <person name="Yamagishi T."/>
            <person name="Kamagata Y."/>
            <person name="Oshima K."/>
            <person name="Hattori M."/>
            <person name="Katayama T."/>
            <person name="Hanada S."/>
            <person name="Tamaki H."/>
            <person name="Marumo K."/>
            <person name="Maeda H."/>
            <person name="Nedachi M."/>
            <person name="Iwasaki W."/>
            <person name="Suwa Y."/>
            <person name="Sakata S."/>
        </authorList>
    </citation>
    <scope>NUCLEOTIDE SEQUENCE [LARGE SCALE GENOMIC DNA]</scope>
    <source>
        <strain evidence="10 11">MA2</strain>
    </source>
</reference>
<dbReference type="Pfam" id="PF02784">
    <property type="entry name" value="Orn_Arg_deC_N"/>
    <property type="match status" value="1"/>
</dbReference>
<evidence type="ECO:0000256" key="6">
    <source>
        <dbReference type="ARBA" id="ARBA00034138"/>
    </source>
</evidence>
<comment type="caution">
    <text evidence="10">The sequence shown here is derived from an EMBL/GenBank/DDBJ whole genome shotgun (WGS) entry which is preliminary data.</text>
</comment>
<dbReference type="Gene3D" id="2.40.37.10">
    <property type="entry name" value="Lyase, Ornithine Decarboxylase, Chain A, domain 1"/>
    <property type="match status" value="1"/>
</dbReference>
<keyword evidence="11" id="KW-1185">Reference proteome</keyword>
<dbReference type="InterPro" id="IPR022653">
    <property type="entry name" value="De-COase2_pyr-phos_BS"/>
</dbReference>
<dbReference type="eggNOG" id="COG0019">
    <property type="taxonomic scope" value="Bacteria"/>
</dbReference>
<evidence type="ECO:0000256" key="8">
    <source>
        <dbReference type="PIRSR" id="PIRSR600183-50"/>
    </source>
</evidence>
<dbReference type="InterPro" id="IPR002433">
    <property type="entry name" value="Orn_de-COase"/>
</dbReference>
<dbReference type="AlphaFoldDB" id="A0A081B961"/>
<dbReference type="Proteomes" id="UP000028702">
    <property type="component" value="Unassembled WGS sequence"/>
</dbReference>
<dbReference type="PANTHER" id="PTHR11482:SF6">
    <property type="entry name" value="ORNITHINE DECARBOXYLASE 1-RELATED"/>
    <property type="match status" value="1"/>
</dbReference>
<dbReference type="GO" id="GO:0004586">
    <property type="term" value="F:ornithine decarboxylase activity"/>
    <property type="evidence" value="ECO:0007669"/>
    <property type="project" value="UniProtKB-EC"/>
</dbReference>
<organism evidence="10 11">
    <name type="scientific">Tepidicaulis marinus</name>
    <dbReference type="NCBI Taxonomy" id="1333998"/>
    <lineage>
        <taxon>Bacteria</taxon>
        <taxon>Pseudomonadati</taxon>
        <taxon>Pseudomonadota</taxon>
        <taxon>Alphaproteobacteria</taxon>
        <taxon>Hyphomicrobiales</taxon>
        <taxon>Parvibaculaceae</taxon>
        <taxon>Tepidicaulis</taxon>
    </lineage>
</organism>